<dbReference type="Pfam" id="PF17864">
    <property type="entry name" value="AAA_lid_4"/>
    <property type="match status" value="1"/>
</dbReference>
<comment type="similarity">
    <text evidence="9">Belongs to the RuvB family.</text>
</comment>
<dbReference type="GO" id="GO:0005524">
    <property type="term" value="F:ATP binding"/>
    <property type="evidence" value="ECO:0007669"/>
    <property type="project" value="UniProtKB-UniRule"/>
</dbReference>
<comment type="caution">
    <text evidence="11">The sequence shown here is derived from an EMBL/GenBank/DDBJ whole genome shotgun (WGS) entry which is preliminary data.</text>
</comment>
<dbReference type="InterPro" id="IPR008824">
    <property type="entry name" value="RuvB-like_N"/>
</dbReference>
<dbReference type="GO" id="GO:0006281">
    <property type="term" value="P:DNA repair"/>
    <property type="evidence" value="ECO:0007669"/>
    <property type="project" value="UniProtKB-UniRule"/>
</dbReference>
<dbReference type="NCBIfam" id="TIGR00635">
    <property type="entry name" value="ruvB"/>
    <property type="match status" value="1"/>
</dbReference>
<feature type="domain" description="AAA+ ATPase" evidence="10">
    <location>
        <begin position="39"/>
        <end position="170"/>
    </location>
</feature>
<feature type="binding site" evidence="9">
    <location>
        <position position="55"/>
    </location>
    <ligand>
        <name>ATP</name>
        <dbReference type="ChEBI" id="CHEBI:30616"/>
    </ligand>
</feature>
<dbReference type="Pfam" id="PF05491">
    <property type="entry name" value="WHD_RuvB"/>
    <property type="match status" value="1"/>
</dbReference>
<dbReference type="EC" id="3.6.4.-" evidence="9"/>
<feature type="binding site" evidence="9">
    <location>
        <position position="159"/>
    </location>
    <ligand>
        <name>ATP</name>
        <dbReference type="ChEBI" id="CHEBI:30616"/>
    </ligand>
</feature>
<evidence type="ECO:0000256" key="1">
    <source>
        <dbReference type="ARBA" id="ARBA00022490"/>
    </source>
</evidence>
<dbReference type="GO" id="GO:0009378">
    <property type="term" value="F:four-way junction helicase activity"/>
    <property type="evidence" value="ECO:0007669"/>
    <property type="project" value="InterPro"/>
</dbReference>
<organism evidence="11 12">
    <name type="scientific">Candidatus Desulfovibrio intestinavium</name>
    <dbReference type="NCBI Taxonomy" id="2838534"/>
    <lineage>
        <taxon>Bacteria</taxon>
        <taxon>Pseudomonadati</taxon>
        <taxon>Thermodesulfobacteriota</taxon>
        <taxon>Desulfovibrionia</taxon>
        <taxon>Desulfovibrionales</taxon>
        <taxon>Desulfovibrionaceae</taxon>
        <taxon>Desulfovibrio</taxon>
    </lineage>
</organism>
<dbReference type="GO" id="GO:0006310">
    <property type="term" value="P:DNA recombination"/>
    <property type="evidence" value="ECO:0007669"/>
    <property type="project" value="UniProtKB-UniRule"/>
</dbReference>
<dbReference type="GO" id="GO:0048476">
    <property type="term" value="C:Holliday junction resolvase complex"/>
    <property type="evidence" value="ECO:0007669"/>
    <property type="project" value="UniProtKB-UniRule"/>
</dbReference>
<dbReference type="InterPro" id="IPR036390">
    <property type="entry name" value="WH_DNA-bd_sf"/>
</dbReference>
<dbReference type="Pfam" id="PF05496">
    <property type="entry name" value="RuvB_N"/>
    <property type="match status" value="1"/>
</dbReference>
<evidence type="ECO:0000256" key="4">
    <source>
        <dbReference type="ARBA" id="ARBA00022801"/>
    </source>
</evidence>
<keyword evidence="4 9" id="KW-0378">Hydrolase</keyword>
<dbReference type="InterPro" id="IPR027417">
    <property type="entry name" value="P-loop_NTPase"/>
</dbReference>
<gene>
    <name evidence="9 11" type="primary">ruvB</name>
    <name evidence="11" type="ORF">H9784_06145</name>
</gene>
<dbReference type="GO" id="GO:0000400">
    <property type="term" value="F:four-way junction DNA binding"/>
    <property type="evidence" value="ECO:0007669"/>
    <property type="project" value="UniProtKB-UniRule"/>
</dbReference>
<evidence type="ECO:0000256" key="5">
    <source>
        <dbReference type="ARBA" id="ARBA00022840"/>
    </source>
</evidence>
<evidence type="ECO:0000256" key="6">
    <source>
        <dbReference type="ARBA" id="ARBA00023125"/>
    </source>
</evidence>
<dbReference type="InterPro" id="IPR008823">
    <property type="entry name" value="RuvB_wg_C"/>
</dbReference>
<dbReference type="InterPro" id="IPR003593">
    <property type="entry name" value="AAA+_ATPase"/>
</dbReference>
<dbReference type="PANTHER" id="PTHR42848:SF1">
    <property type="entry name" value="HOLLIDAY JUNCTION BRANCH MIGRATION COMPLEX SUBUNIT RUVB"/>
    <property type="match status" value="1"/>
</dbReference>
<dbReference type="NCBIfam" id="NF000868">
    <property type="entry name" value="PRK00080.1"/>
    <property type="match status" value="1"/>
</dbReference>
<evidence type="ECO:0000256" key="8">
    <source>
        <dbReference type="ARBA" id="ARBA00023204"/>
    </source>
</evidence>
<accession>A0A9D2KQM5</accession>
<dbReference type="AlphaFoldDB" id="A0A9D2KQM5"/>
<dbReference type="CDD" id="cd00009">
    <property type="entry name" value="AAA"/>
    <property type="match status" value="1"/>
</dbReference>
<comment type="subcellular location">
    <subcellularLocation>
        <location evidence="9">Cytoplasm</location>
    </subcellularLocation>
</comment>
<proteinExistence type="inferred from homology"/>
<name>A0A9D2KQM5_9BACT</name>
<feature type="region of interest" description="Head domain (RuvB-H)" evidence="9">
    <location>
        <begin position="243"/>
        <end position="318"/>
    </location>
</feature>
<feature type="binding site" evidence="9">
    <location>
        <position position="298"/>
    </location>
    <ligand>
        <name>DNA</name>
        <dbReference type="ChEBI" id="CHEBI:16991"/>
    </ligand>
</feature>
<dbReference type="HAMAP" id="MF_00016">
    <property type="entry name" value="DNA_HJ_migration_RuvB"/>
    <property type="match status" value="1"/>
</dbReference>
<comment type="function">
    <text evidence="9">The RuvA-RuvB-RuvC complex processes Holliday junction (HJ) DNA during genetic recombination and DNA repair, while the RuvA-RuvB complex plays an important role in the rescue of blocked DNA replication forks via replication fork reversal (RFR). RuvA specifically binds to HJ cruciform DNA, conferring on it an open structure. The RuvB hexamer acts as an ATP-dependent pump, pulling dsDNA into and through the RuvAB complex. RuvB forms 2 homohexamers on either side of HJ DNA bound by 1 or 2 RuvA tetramers; 4 subunits per hexamer contact DNA at a time. Coordinated motions by a converter formed by DNA-disengaged RuvB subunits stimulates ATP hydrolysis and nucleotide exchange. Immobilization of the converter enables RuvB to convert the ATP-contained energy into a lever motion, pulling 2 nucleotides of DNA out of the RuvA tetramer per ATP hydrolyzed, thus driving DNA branch migration. The RuvB motors rotate together with the DNA substrate, which together with the progressing nucleotide cycle form the mechanistic basis for DNA recombination by continuous HJ branch migration. Branch migration allows RuvC to scan DNA until it finds its consensus sequence, where it cleaves and resolves cruciform DNA.</text>
</comment>
<keyword evidence="3 9" id="KW-0227">DNA damage</keyword>
<feature type="binding site" evidence="9">
    <location>
        <position position="9"/>
    </location>
    <ligand>
        <name>ATP</name>
        <dbReference type="ChEBI" id="CHEBI:30616"/>
    </ligand>
</feature>
<comment type="subunit">
    <text evidence="9">Homohexamer. Forms an RuvA(8)-RuvB(12)-Holliday junction (HJ) complex. HJ DNA is sandwiched between 2 RuvA tetramers; dsDNA enters through RuvA and exits via RuvB. An RuvB hexamer assembles on each DNA strand where it exits the tetramer. Each RuvB hexamer is contacted by two RuvA subunits (via domain III) on 2 adjacent RuvB subunits; this complex drives branch migration. In the full resolvosome a probable DNA-RuvA(4)-RuvB(12)-RuvC(2) complex forms which resolves the HJ.</text>
</comment>
<keyword evidence="2 9" id="KW-0547">Nucleotide-binding</keyword>
<feature type="binding site" evidence="9">
    <location>
        <position position="50"/>
    </location>
    <ligand>
        <name>ATP</name>
        <dbReference type="ChEBI" id="CHEBI:30616"/>
    </ligand>
</feature>
<feature type="binding site" evidence="9">
    <location>
        <begin position="116"/>
        <end position="118"/>
    </location>
    <ligand>
        <name>ATP</name>
        <dbReference type="ChEBI" id="CHEBI:30616"/>
    </ligand>
</feature>
<dbReference type="InterPro" id="IPR036388">
    <property type="entry name" value="WH-like_DNA-bd_sf"/>
</dbReference>
<keyword evidence="8 9" id="KW-0234">DNA repair</keyword>
<keyword evidence="7 9" id="KW-0233">DNA recombination</keyword>
<keyword evidence="5 9" id="KW-0067">ATP-binding</keyword>
<feature type="binding site" evidence="9">
    <location>
        <position position="169"/>
    </location>
    <ligand>
        <name>ATP</name>
        <dbReference type="ChEBI" id="CHEBI:30616"/>
    </ligand>
</feature>
<evidence type="ECO:0000313" key="11">
    <source>
        <dbReference type="EMBL" id="HJA79138.1"/>
    </source>
</evidence>
<evidence type="ECO:0000256" key="2">
    <source>
        <dbReference type="ARBA" id="ARBA00022741"/>
    </source>
</evidence>
<dbReference type="Gene3D" id="3.40.50.300">
    <property type="entry name" value="P-loop containing nucleotide triphosphate hydrolases"/>
    <property type="match status" value="1"/>
</dbReference>
<evidence type="ECO:0000259" key="10">
    <source>
        <dbReference type="SMART" id="SM00382"/>
    </source>
</evidence>
<feature type="binding site" evidence="9">
    <location>
        <position position="206"/>
    </location>
    <ligand>
        <name>ATP</name>
        <dbReference type="ChEBI" id="CHEBI:30616"/>
    </ligand>
</feature>
<dbReference type="GO" id="GO:0005737">
    <property type="term" value="C:cytoplasm"/>
    <property type="evidence" value="ECO:0007669"/>
    <property type="project" value="UniProtKB-SubCell"/>
</dbReference>
<dbReference type="SUPFAM" id="SSF52540">
    <property type="entry name" value="P-loop containing nucleoside triphosphate hydrolases"/>
    <property type="match status" value="1"/>
</dbReference>
<dbReference type="GO" id="GO:0016787">
    <property type="term" value="F:hydrolase activity"/>
    <property type="evidence" value="ECO:0007669"/>
    <property type="project" value="UniProtKB-KW"/>
</dbReference>
<reference evidence="11" key="2">
    <citation type="submission" date="2021-04" db="EMBL/GenBank/DDBJ databases">
        <authorList>
            <person name="Gilroy R."/>
        </authorList>
    </citation>
    <scope>NUCLEOTIDE SEQUENCE</scope>
    <source>
        <strain evidence="11">5032</strain>
    </source>
</reference>
<comment type="caution">
    <text evidence="9">Lacks conserved residue(s) required for the propagation of feature annotation.</text>
</comment>
<dbReference type="InterPro" id="IPR004605">
    <property type="entry name" value="DNA_helicase_Holl-junc_RuvB"/>
</dbReference>
<dbReference type="Gene3D" id="1.10.10.10">
    <property type="entry name" value="Winged helix-like DNA-binding domain superfamily/Winged helix DNA-binding domain"/>
    <property type="match status" value="1"/>
</dbReference>
<dbReference type="SMART" id="SM00382">
    <property type="entry name" value="AAA"/>
    <property type="match status" value="1"/>
</dbReference>
<reference evidence="11" key="1">
    <citation type="journal article" date="2021" name="PeerJ">
        <title>Extensive microbial diversity within the chicken gut microbiome revealed by metagenomics and culture.</title>
        <authorList>
            <person name="Gilroy R."/>
            <person name="Ravi A."/>
            <person name="Getino M."/>
            <person name="Pursley I."/>
            <person name="Horton D.L."/>
            <person name="Alikhan N.F."/>
            <person name="Baker D."/>
            <person name="Gharbi K."/>
            <person name="Hall N."/>
            <person name="Watson M."/>
            <person name="Adriaenssens E.M."/>
            <person name="Foster-Nyarko E."/>
            <person name="Jarju S."/>
            <person name="Secka A."/>
            <person name="Antonio M."/>
            <person name="Oren A."/>
            <person name="Chaudhuri R.R."/>
            <person name="La Ragione R."/>
            <person name="Hildebrand F."/>
            <person name="Pallen M.J."/>
        </authorList>
    </citation>
    <scope>NUCLEOTIDE SEQUENCE</scope>
    <source>
        <strain evidence="11">5032</strain>
    </source>
</reference>
<keyword evidence="11" id="KW-0347">Helicase</keyword>
<protein>
    <recommendedName>
        <fullName evidence="9">Holliday junction branch migration complex subunit RuvB</fullName>
        <ecNumber evidence="9">3.6.4.-</ecNumber>
    </recommendedName>
</protein>
<feature type="binding site" evidence="9">
    <location>
        <position position="54"/>
    </location>
    <ligand>
        <name>ATP</name>
        <dbReference type="ChEBI" id="CHEBI:30616"/>
    </ligand>
</feature>
<dbReference type="EMBL" id="DWZD01000039">
    <property type="protein sequence ID" value="HJA79138.1"/>
    <property type="molecule type" value="Genomic_DNA"/>
</dbReference>
<evidence type="ECO:0000256" key="7">
    <source>
        <dbReference type="ARBA" id="ARBA00023172"/>
    </source>
</evidence>
<keyword evidence="6 9" id="KW-0238">DNA-binding</keyword>
<evidence type="ECO:0000313" key="12">
    <source>
        <dbReference type="Proteomes" id="UP000823821"/>
    </source>
</evidence>
<feature type="binding site" evidence="9">
    <location>
        <position position="54"/>
    </location>
    <ligand>
        <name>Mg(2+)</name>
        <dbReference type="ChEBI" id="CHEBI:18420"/>
    </ligand>
</feature>
<dbReference type="Gene3D" id="1.10.8.60">
    <property type="match status" value="1"/>
</dbReference>
<dbReference type="PANTHER" id="PTHR42848">
    <property type="match status" value="1"/>
</dbReference>
<dbReference type="SUPFAM" id="SSF46785">
    <property type="entry name" value="Winged helix' DNA-binding domain"/>
    <property type="match status" value="1"/>
</dbReference>
<dbReference type="Proteomes" id="UP000823821">
    <property type="component" value="Unassembled WGS sequence"/>
</dbReference>
<keyword evidence="1 9" id="KW-0963">Cytoplasm</keyword>
<evidence type="ECO:0000256" key="9">
    <source>
        <dbReference type="HAMAP-Rule" id="MF_00016"/>
    </source>
</evidence>
<feature type="region of interest" description="Small ATPAse domain (RuvB-S)" evidence="9">
    <location>
        <begin position="170"/>
        <end position="240"/>
    </location>
</feature>
<comment type="catalytic activity">
    <reaction evidence="9">
        <text>ATP + H2O = ADP + phosphate + H(+)</text>
        <dbReference type="Rhea" id="RHEA:13065"/>
        <dbReference type="ChEBI" id="CHEBI:15377"/>
        <dbReference type="ChEBI" id="CHEBI:15378"/>
        <dbReference type="ChEBI" id="CHEBI:30616"/>
        <dbReference type="ChEBI" id="CHEBI:43474"/>
        <dbReference type="ChEBI" id="CHEBI:456216"/>
    </reaction>
</comment>
<feature type="binding site" evidence="9">
    <location>
        <position position="303"/>
    </location>
    <ligand>
        <name>DNA</name>
        <dbReference type="ChEBI" id="CHEBI:16991"/>
    </ligand>
</feature>
<sequence>MAALDESVRPRSLADFIGQDELRANLRVYLEAARERGRALDHTIFFGNPGLGKTTLAQIMAAELGVNLVCTSGPVLERSGDLAAILTNLSRNDILFVDEIHRMPVAVEEVLYPAMEDFKLDLVIGQGPAARTVKIDLEPFTLVGATTRMGLISSPLRDRFGIVARLEYYTPRDLARIVERTARILGVAISPDGAEEIGRRSRGTPRIANRLLRRVRDFALVHGHDAITGPQAAEAMQRMDVDPLGLDQMDRRLLEVIIRHYDGGPVGIKTLAVACSEEVRTIEDIYEPYLIQCGFLKRSPRGRMVTAKAYEHLGLLMR</sequence>
<comment type="domain">
    <text evidence="9">Has 3 domains, the large (RuvB-L) and small ATPase (RuvB-S) domains and the C-terminal head (RuvB-H) domain. The head domain binds DNA, while the ATPase domains jointly bind ATP, ADP or are empty depending on the state of the subunit in the translocation cycle. During a single DNA translocation step the structure of each domain remains the same, but their relative positions change.</text>
</comment>
<dbReference type="InterPro" id="IPR041445">
    <property type="entry name" value="AAA_lid_4"/>
</dbReference>
<evidence type="ECO:0000256" key="3">
    <source>
        <dbReference type="ARBA" id="ARBA00022763"/>
    </source>
</evidence>
<feature type="binding site" evidence="9">
    <location>
        <position position="53"/>
    </location>
    <ligand>
        <name>ATP</name>
        <dbReference type="ChEBI" id="CHEBI:30616"/>
    </ligand>
</feature>